<gene>
    <name evidence="1" type="ORF">AVEN_50556_1</name>
</gene>
<organism evidence="1 2">
    <name type="scientific">Araneus ventricosus</name>
    <name type="common">Orbweaver spider</name>
    <name type="synonym">Epeira ventricosa</name>
    <dbReference type="NCBI Taxonomy" id="182803"/>
    <lineage>
        <taxon>Eukaryota</taxon>
        <taxon>Metazoa</taxon>
        <taxon>Ecdysozoa</taxon>
        <taxon>Arthropoda</taxon>
        <taxon>Chelicerata</taxon>
        <taxon>Arachnida</taxon>
        <taxon>Araneae</taxon>
        <taxon>Araneomorphae</taxon>
        <taxon>Entelegynae</taxon>
        <taxon>Araneoidea</taxon>
        <taxon>Araneidae</taxon>
        <taxon>Araneus</taxon>
    </lineage>
</organism>
<dbReference type="AlphaFoldDB" id="A0A4Y2AS18"/>
<keyword evidence="2" id="KW-1185">Reference proteome</keyword>
<evidence type="ECO:0000313" key="2">
    <source>
        <dbReference type="Proteomes" id="UP000499080"/>
    </source>
</evidence>
<protein>
    <submittedName>
        <fullName evidence="1">Uncharacterized protein</fullName>
    </submittedName>
</protein>
<name>A0A4Y2AS18_ARAVE</name>
<accession>A0A4Y2AS18</accession>
<dbReference type="EMBL" id="BGPR01000027">
    <property type="protein sequence ID" value="GBL81975.1"/>
    <property type="molecule type" value="Genomic_DNA"/>
</dbReference>
<proteinExistence type="predicted"/>
<reference evidence="1 2" key="1">
    <citation type="journal article" date="2019" name="Sci. Rep.">
        <title>Orb-weaving spider Araneus ventricosus genome elucidates the spidroin gene catalogue.</title>
        <authorList>
            <person name="Kono N."/>
            <person name="Nakamura H."/>
            <person name="Ohtoshi R."/>
            <person name="Moran D.A.P."/>
            <person name="Shinohara A."/>
            <person name="Yoshida Y."/>
            <person name="Fujiwara M."/>
            <person name="Mori M."/>
            <person name="Tomita M."/>
            <person name="Arakawa K."/>
        </authorList>
    </citation>
    <scope>NUCLEOTIDE SEQUENCE [LARGE SCALE GENOMIC DNA]</scope>
</reference>
<sequence>MRRFSLLLEKKCNDVIVLATFPPLGWIGTWADDGHFVTDHSTCFITAENECQGRAMVILRVSSVLLSFGFTGCPVARVHIYKPYPDRTEAGNQSISLATRSSDVVFSSRT</sequence>
<evidence type="ECO:0000313" key="1">
    <source>
        <dbReference type="EMBL" id="GBL81975.1"/>
    </source>
</evidence>
<comment type="caution">
    <text evidence="1">The sequence shown here is derived from an EMBL/GenBank/DDBJ whole genome shotgun (WGS) entry which is preliminary data.</text>
</comment>
<dbReference type="Proteomes" id="UP000499080">
    <property type="component" value="Unassembled WGS sequence"/>
</dbReference>